<protein>
    <submittedName>
        <fullName evidence="5">Magnesium chelatase family protein</fullName>
    </submittedName>
</protein>
<dbReference type="NCBIfam" id="NF007365">
    <property type="entry name" value="PRK09862.1"/>
    <property type="match status" value="1"/>
</dbReference>
<dbReference type="Gene3D" id="3.30.230.10">
    <property type="match status" value="1"/>
</dbReference>
<keyword evidence="2" id="KW-0547">Nucleotide-binding</keyword>
<feature type="domain" description="AAA+ ATPase" evidence="4">
    <location>
        <begin position="210"/>
        <end position="390"/>
    </location>
</feature>
<proteinExistence type="inferred from homology"/>
<dbReference type="InterPro" id="IPR014721">
    <property type="entry name" value="Ribsml_uS5_D2-typ_fold_subgr"/>
</dbReference>
<dbReference type="Pfam" id="PF13335">
    <property type="entry name" value="Mg_chelatase_C"/>
    <property type="match status" value="1"/>
</dbReference>
<gene>
    <name evidence="5" type="ORF">EZJ58_3276</name>
</gene>
<comment type="similarity">
    <text evidence="1">Belongs to the Mg-chelatase subunits D/I family. ComM subfamily.</text>
</comment>
<dbReference type="Proteomes" id="UP000294555">
    <property type="component" value="Unassembled WGS sequence"/>
</dbReference>
<dbReference type="InterPro" id="IPR000523">
    <property type="entry name" value="Mg_chelatse_chII-like_cat_dom"/>
</dbReference>
<dbReference type="InterPro" id="IPR001208">
    <property type="entry name" value="MCM_dom"/>
</dbReference>
<evidence type="ECO:0000259" key="4">
    <source>
        <dbReference type="SMART" id="SM00382"/>
    </source>
</evidence>
<dbReference type="AlphaFoldDB" id="A0A4R1NC70"/>
<reference evidence="5 6" key="1">
    <citation type="submission" date="2019-02" db="EMBL/GenBank/DDBJ databases">
        <title>Investigation of anaerobic lignin degradation for improved lignocellulosic biofuels.</title>
        <authorList>
            <person name="Deangelis K."/>
        </authorList>
    </citation>
    <scope>NUCLEOTIDE SEQUENCE [LARGE SCALE GENOMIC DNA]</scope>
    <source>
        <strain evidence="5 6">159R</strain>
    </source>
</reference>
<dbReference type="InterPro" id="IPR020568">
    <property type="entry name" value="Ribosomal_Su5_D2-typ_SF"/>
</dbReference>
<evidence type="ECO:0000313" key="5">
    <source>
        <dbReference type="EMBL" id="TCL05114.1"/>
    </source>
</evidence>
<keyword evidence="3" id="KW-0067">ATP-binding</keyword>
<name>A0A4R1NC70_9GAMM</name>
<dbReference type="Pfam" id="PF13541">
    <property type="entry name" value="ChlI"/>
    <property type="match status" value="1"/>
</dbReference>
<dbReference type="SUPFAM" id="SSF54211">
    <property type="entry name" value="Ribosomal protein S5 domain 2-like"/>
    <property type="match status" value="1"/>
</dbReference>
<organism evidence="5 6">
    <name type="scientific">Sodalis ligni</name>
    <dbReference type="NCBI Taxonomy" id="2697027"/>
    <lineage>
        <taxon>Bacteria</taxon>
        <taxon>Pseudomonadati</taxon>
        <taxon>Pseudomonadota</taxon>
        <taxon>Gammaproteobacteria</taxon>
        <taxon>Enterobacterales</taxon>
        <taxon>Bruguierivoracaceae</taxon>
        <taxon>Sodalis</taxon>
    </lineage>
</organism>
<keyword evidence="6" id="KW-1185">Reference proteome</keyword>
<dbReference type="NCBIfam" id="TIGR00368">
    <property type="entry name" value="YifB family Mg chelatase-like AAA ATPase"/>
    <property type="match status" value="1"/>
</dbReference>
<dbReference type="InterPro" id="IPR025158">
    <property type="entry name" value="Mg_chelat-rel_C"/>
</dbReference>
<dbReference type="CDD" id="cd00009">
    <property type="entry name" value="AAA"/>
    <property type="match status" value="1"/>
</dbReference>
<dbReference type="InterPro" id="IPR027417">
    <property type="entry name" value="P-loop_NTPase"/>
</dbReference>
<sequence length="507" mass="55379">MSLAFVYTRASIGIQAPLITVEAHISKGLPGFTLVGLPDATVKGARDRVRSALLNNGFDFPARRITVSLAPADLPKEGGRYDLPIALAILAASKQIPHEELAGFEFLGELALSGEIRPVQGAIPAALEASRAERQLILSNHNGAEAGLVPRSRVLTAERLQEVCRFIQGAGELASVAHHADPPDEYEGTDLRDIIGQQQAKRALEIAAAGGHNLLLMGPPGTGKTMLASRLPGLLPPLDDNEAIETAAIASLINVDNARRHWRRRPFRAPHHSATLAALVGGGAIPRPGEVSLAHNGVLFLDELPEFQRRVLDALREPLEAGEINISRAQAKVLYPARFQLIGAMNPSPSGDYQGVHSRSGPQQTLRYLNRLSGPFLDRFDMSIEVPLLPPGMLRQPGTDGEESATVRERVRIAREMQLDRCQKINAHMNNQEVGVYCRLDEAEAIFLENVMEKLGLSARAWHRTLKVARTLADLAGVPEIRRCHLAEAVSYRSIDRLLQQLWQQME</sequence>
<dbReference type="Pfam" id="PF01078">
    <property type="entry name" value="Mg_chelatase"/>
    <property type="match status" value="1"/>
</dbReference>
<comment type="caution">
    <text evidence="5">The sequence shown here is derived from an EMBL/GenBank/DDBJ whole genome shotgun (WGS) entry which is preliminary data.</text>
</comment>
<dbReference type="EMBL" id="SJOI01000001">
    <property type="protein sequence ID" value="TCL05114.1"/>
    <property type="molecule type" value="Genomic_DNA"/>
</dbReference>
<dbReference type="PANTHER" id="PTHR32039">
    <property type="entry name" value="MAGNESIUM-CHELATASE SUBUNIT CHLI"/>
    <property type="match status" value="1"/>
</dbReference>
<dbReference type="PRINTS" id="PR01657">
    <property type="entry name" value="MCMFAMILY"/>
</dbReference>
<dbReference type="GO" id="GO:0005524">
    <property type="term" value="F:ATP binding"/>
    <property type="evidence" value="ECO:0007669"/>
    <property type="project" value="UniProtKB-KW"/>
</dbReference>
<dbReference type="InterPro" id="IPR003593">
    <property type="entry name" value="AAA+_ATPase"/>
</dbReference>
<dbReference type="Gene3D" id="3.40.50.300">
    <property type="entry name" value="P-loop containing nucleotide triphosphate hydrolases"/>
    <property type="match status" value="1"/>
</dbReference>
<dbReference type="OrthoDB" id="9813147at2"/>
<evidence type="ECO:0000313" key="6">
    <source>
        <dbReference type="Proteomes" id="UP000294555"/>
    </source>
</evidence>
<evidence type="ECO:0000256" key="1">
    <source>
        <dbReference type="ARBA" id="ARBA00006354"/>
    </source>
</evidence>
<evidence type="ECO:0000256" key="3">
    <source>
        <dbReference type="ARBA" id="ARBA00022840"/>
    </source>
</evidence>
<dbReference type="SUPFAM" id="SSF52540">
    <property type="entry name" value="P-loop containing nucleoside triphosphate hydrolases"/>
    <property type="match status" value="1"/>
</dbReference>
<dbReference type="SMART" id="SM00382">
    <property type="entry name" value="AAA"/>
    <property type="match status" value="1"/>
</dbReference>
<evidence type="ECO:0000256" key="2">
    <source>
        <dbReference type="ARBA" id="ARBA00022741"/>
    </source>
</evidence>
<dbReference type="InterPro" id="IPR045006">
    <property type="entry name" value="CHLI-like"/>
</dbReference>
<accession>A0A4R1NC70</accession>
<dbReference type="PANTHER" id="PTHR32039:SF7">
    <property type="entry name" value="COMPETENCE PROTEIN COMM"/>
    <property type="match status" value="1"/>
</dbReference>
<dbReference type="GO" id="GO:0003677">
    <property type="term" value="F:DNA binding"/>
    <property type="evidence" value="ECO:0007669"/>
    <property type="project" value="InterPro"/>
</dbReference>
<dbReference type="InterPro" id="IPR004482">
    <property type="entry name" value="Mg_chelat-rel"/>
</dbReference>
<dbReference type="RefSeq" id="WP_132923846.1">
    <property type="nucleotide sequence ID" value="NZ_SJOI01000001.1"/>
</dbReference>